<dbReference type="SUPFAM" id="SSF56784">
    <property type="entry name" value="HAD-like"/>
    <property type="match status" value="1"/>
</dbReference>
<gene>
    <name evidence="3" type="ORF">SAMN05660349_01691</name>
</gene>
<dbReference type="EMBL" id="FUYQ01000010">
    <property type="protein sequence ID" value="SKB54533.1"/>
    <property type="molecule type" value="Genomic_DNA"/>
</dbReference>
<dbReference type="GO" id="GO:0016791">
    <property type="term" value="F:phosphatase activity"/>
    <property type="evidence" value="ECO:0007669"/>
    <property type="project" value="TreeGrafter"/>
</dbReference>
<reference evidence="4" key="1">
    <citation type="submission" date="2017-02" db="EMBL/GenBank/DDBJ databases">
        <authorList>
            <person name="Varghese N."/>
            <person name="Submissions S."/>
        </authorList>
    </citation>
    <scope>NUCLEOTIDE SEQUENCE [LARGE SCALE GENOMIC DNA]</scope>
    <source>
        <strain evidence="4">DSM 24967</strain>
    </source>
</reference>
<dbReference type="InterPro" id="IPR006683">
    <property type="entry name" value="Thioestr_dom"/>
</dbReference>
<dbReference type="SFLD" id="SFLDS00003">
    <property type="entry name" value="Haloacid_Dehalogenase"/>
    <property type="match status" value="1"/>
</dbReference>
<sequence>MKYKLLVLDIDGTLTNTKKEITDRTKSALIKAQELGVKLVLASGRPTYGIRPLAEELRLSEFGGYILSFNGGCIVECATDQITHEKRLNKNILPHFQQIAKKKNFALVSFDESSIITETPDNEYVQKEAFLNKMPVRQVDDFLEAMNFSPSKCLMMGEPTRLALLEKEMHNTYGGQIGVYRSEPYFLELVPLNTDKAKSLDMLVKDLKITKNEVIAVGDGFNDLSMIEYAGLGVAMANAQEPVKACADYVTLSNDEDGVAHLIEKYIFSAFIGLSTSLDKINDNLKDTLMHSLGMKFTVAEEDHVEAIMPVDIRTRQPFGILHGGATLALAETVAGFGSNLLCNEGEFVVGMQVSGNHISSAREGDTVTAIAKVIHKGRSTHIWNVDVVSSMGKLISSIRVMNSILKKR</sequence>
<evidence type="ECO:0000313" key="3">
    <source>
        <dbReference type="EMBL" id="SKB54533.1"/>
    </source>
</evidence>
<dbReference type="Proteomes" id="UP000190852">
    <property type="component" value="Unassembled WGS sequence"/>
</dbReference>
<evidence type="ECO:0000259" key="2">
    <source>
        <dbReference type="Pfam" id="PF03061"/>
    </source>
</evidence>
<dbReference type="InterPro" id="IPR000150">
    <property type="entry name" value="Cof"/>
</dbReference>
<keyword evidence="1" id="KW-0378">Hydrolase</keyword>
<dbReference type="SUPFAM" id="SSF54637">
    <property type="entry name" value="Thioesterase/thiol ester dehydrase-isomerase"/>
    <property type="match status" value="1"/>
</dbReference>
<dbReference type="Gene3D" id="3.30.1240.10">
    <property type="match status" value="1"/>
</dbReference>
<dbReference type="SFLD" id="SFLDG01144">
    <property type="entry name" value="C2.B.4:_PGP_Like"/>
    <property type="match status" value="1"/>
</dbReference>
<dbReference type="GO" id="GO:0000287">
    <property type="term" value="F:magnesium ion binding"/>
    <property type="evidence" value="ECO:0007669"/>
    <property type="project" value="TreeGrafter"/>
</dbReference>
<dbReference type="Gene3D" id="3.40.50.1000">
    <property type="entry name" value="HAD superfamily/HAD-like"/>
    <property type="match status" value="1"/>
</dbReference>
<dbReference type="NCBIfam" id="TIGR00099">
    <property type="entry name" value="Cof-subfamily"/>
    <property type="match status" value="1"/>
</dbReference>
<dbReference type="InterPro" id="IPR003736">
    <property type="entry name" value="PAAI_dom"/>
</dbReference>
<dbReference type="PANTHER" id="PTHR10000:SF8">
    <property type="entry name" value="HAD SUPERFAMILY HYDROLASE-LIKE, TYPE 3"/>
    <property type="match status" value="1"/>
</dbReference>
<dbReference type="GO" id="GO:0005829">
    <property type="term" value="C:cytosol"/>
    <property type="evidence" value="ECO:0007669"/>
    <property type="project" value="TreeGrafter"/>
</dbReference>
<dbReference type="CDD" id="cd03443">
    <property type="entry name" value="PaaI_thioesterase"/>
    <property type="match status" value="1"/>
</dbReference>
<dbReference type="Pfam" id="PF03061">
    <property type="entry name" value="4HBT"/>
    <property type="match status" value="1"/>
</dbReference>
<name>A0A1T5C5C4_9BACT</name>
<dbReference type="CDD" id="cd07516">
    <property type="entry name" value="HAD_Pase"/>
    <property type="match status" value="1"/>
</dbReference>
<dbReference type="AlphaFoldDB" id="A0A1T5C5C4"/>
<feature type="domain" description="Thioesterase" evidence="2">
    <location>
        <begin position="319"/>
        <end position="394"/>
    </location>
</feature>
<organism evidence="3 4">
    <name type="scientific">Parabacteroides chartae</name>
    <dbReference type="NCBI Taxonomy" id="1037355"/>
    <lineage>
        <taxon>Bacteria</taxon>
        <taxon>Pseudomonadati</taxon>
        <taxon>Bacteroidota</taxon>
        <taxon>Bacteroidia</taxon>
        <taxon>Bacteroidales</taxon>
        <taxon>Tannerellaceae</taxon>
        <taxon>Parabacteroides</taxon>
    </lineage>
</organism>
<dbReference type="InterPro" id="IPR029069">
    <property type="entry name" value="HotDog_dom_sf"/>
</dbReference>
<dbReference type="InterPro" id="IPR006379">
    <property type="entry name" value="HAD-SF_hydro_IIB"/>
</dbReference>
<dbReference type="RefSeq" id="WP_079683241.1">
    <property type="nucleotide sequence ID" value="NZ_FUYQ01000010.1"/>
</dbReference>
<dbReference type="InterPro" id="IPR036412">
    <property type="entry name" value="HAD-like_sf"/>
</dbReference>
<proteinExistence type="predicted"/>
<dbReference type="PROSITE" id="PS01229">
    <property type="entry name" value="COF_2"/>
    <property type="match status" value="1"/>
</dbReference>
<dbReference type="NCBIfam" id="TIGR00369">
    <property type="entry name" value="unchar_dom_1"/>
    <property type="match status" value="1"/>
</dbReference>
<dbReference type="GO" id="GO:0016289">
    <property type="term" value="F:acyl-CoA hydrolase activity"/>
    <property type="evidence" value="ECO:0007669"/>
    <property type="project" value="UniProtKB-ARBA"/>
</dbReference>
<evidence type="ECO:0000313" key="4">
    <source>
        <dbReference type="Proteomes" id="UP000190852"/>
    </source>
</evidence>
<dbReference type="InterPro" id="IPR023214">
    <property type="entry name" value="HAD_sf"/>
</dbReference>
<protein>
    <recommendedName>
        <fullName evidence="2">Thioesterase domain-containing protein</fullName>
    </recommendedName>
</protein>
<evidence type="ECO:0000256" key="1">
    <source>
        <dbReference type="ARBA" id="ARBA00022801"/>
    </source>
</evidence>
<keyword evidence="4" id="KW-1185">Reference proteome</keyword>
<dbReference type="NCBIfam" id="TIGR01484">
    <property type="entry name" value="HAD-SF-IIB"/>
    <property type="match status" value="1"/>
</dbReference>
<dbReference type="Gene3D" id="3.10.129.10">
    <property type="entry name" value="Hotdog Thioesterase"/>
    <property type="match status" value="1"/>
</dbReference>
<dbReference type="PANTHER" id="PTHR10000">
    <property type="entry name" value="PHOSPHOSERINE PHOSPHATASE"/>
    <property type="match status" value="1"/>
</dbReference>
<accession>A0A1T5C5C4</accession>
<dbReference type="SFLD" id="SFLDG01140">
    <property type="entry name" value="C2.B:_Phosphomannomutase_and_P"/>
    <property type="match status" value="1"/>
</dbReference>
<dbReference type="Pfam" id="PF08282">
    <property type="entry name" value="Hydrolase_3"/>
    <property type="match status" value="1"/>
</dbReference>